<dbReference type="Proteomes" id="UP000239494">
    <property type="component" value="Unassembled WGS sequence"/>
</dbReference>
<accession>A0A2T0SWN3</accession>
<dbReference type="InterPro" id="IPR000524">
    <property type="entry name" value="Tscrpt_reg_HTH_GntR"/>
</dbReference>
<evidence type="ECO:0000256" key="3">
    <source>
        <dbReference type="ARBA" id="ARBA00023163"/>
    </source>
</evidence>
<dbReference type="SMART" id="SM00345">
    <property type="entry name" value="HTH_GNTR"/>
    <property type="match status" value="1"/>
</dbReference>
<dbReference type="PANTHER" id="PTHR43537:SF24">
    <property type="entry name" value="GLUCONATE OPERON TRANSCRIPTIONAL REPRESSOR"/>
    <property type="match status" value="1"/>
</dbReference>
<evidence type="ECO:0000256" key="2">
    <source>
        <dbReference type="ARBA" id="ARBA00023125"/>
    </source>
</evidence>
<name>A0A2T0SWN3_9PSEU</name>
<dbReference type="Pfam" id="PF07729">
    <property type="entry name" value="FCD"/>
    <property type="match status" value="1"/>
</dbReference>
<dbReference type="Gene3D" id="1.10.10.10">
    <property type="entry name" value="Winged helix-like DNA-binding domain superfamily/Winged helix DNA-binding domain"/>
    <property type="match status" value="1"/>
</dbReference>
<dbReference type="RefSeq" id="WP_106190752.1">
    <property type="nucleotide sequence ID" value="NZ_PVTF01000009.1"/>
</dbReference>
<dbReference type="Gene3D" id="1.20.120.530">
    <property type="entry name" value="GntR ligand-binding domain-like"/>
    <property type="match status" value="1"/>
</dbReference>
<dbReference type="InterPro" id="IPR036390">
    <property type="entry name" value="WH_DNA-bd_sf"/>
</dbReference>
<keyword evidence="2" id="KW-0238">DNA-binding</keyword>
<comment type="caution">
    <text evidence="5">The sequence shown here is derived from an EMBL/GenBank/DDBJ whole genome shotgun (WGS) entry which is preliminary data.</text>
</comment>
<sequence length="224" mass="24335">MTIGADARPQLADEVAAHLRGAIMSGRLRPGRFIRLEEVARELGVSATPVREALVALRGEDLVDLAPRRGYVVNPLTEQDVRDVFWLQSGIAAELAARAAAKATPDDLARLRALDADFVAATRTADTTAVERREFEFHRAVNLVADARKLSWFLDNATRYTPAGVYSSDPDWRTRTAADHATLLTALAAGDPDEARAAMARHFTDGADRLVAHLAELNARADQG</sequence>
<dbReference type="SMART" id="SM00895">
    <property type="entry name" value="FCD"/>
    <property type="match status" value="1"/>
</dbReference>
<evidence type="ECO:0000313" key="6">
    <source>
        <dbReference type="Proteomes" id="UP000239494"/>
    </source>
</evidence>
<dbReference type="InterPro" id="IPR008920">
    <property type="entry name" value="TF_FadR/GntR_C"/>
</dbReference>
<dbReference type="Pfam" id="PF00392">
    <property type="entry name" value="GntR"/>
    <property type="match status" value="1"/>
</dbReference>
<keyword evidence="6" id="KW-1185">Reference proteome</keyword>
<feature type="domain" description="HTH gntR-type" evidence="4">
    <location>
        <begin position="9"/>
        <end position="76"/>
    </location>
</feature>
<keyword evidence="3" id="KW-0804">Transcription</keyword>
<evidence type="ECO:0000256" key="1">
    <source>
        <dbReference type="ARBA" id="ARBA00023015"/>
    </source>
</evidence>
<dbReference type="InterPro" id="IPR036388">
    <property type="entry name" value="WH-like_DNA-bd_sf"/>
</dbReference>
<dbReference type="EMBL" id="PVTF01000009">
    <property type="protein sequence ID" value="PRY37836.1"/>
    <property type="molecule type" value="Genomic_DNA"/>
</dbReference>
<dbReference type="SUPFAM" id="SSF46785">
    <property type="entry name" value="Winged helix' DNA-binding domain"/>
    <property type="match status" value="1"/>
</dbReference>
<dbReference type="PROSITE" id="PS50949">
    <property type="entry name" value="HTH_GNTR"/>
    <property type="match status" value="1"/>
</dbReference>
<organism evidence="5 6">
    <name type="scientific">Umezawaea tangerina</name>
    <dbReference type="NCBI Taxonomy" id="84725"/>
    <lineage>
        <taxon>Bacteria</taxon>
        <taxon>Bacillati</taxon>
        <taxon>Actinomycetota</taxon>
        <taxon>Actinomycetes</taxon>
        <taxon>Pseudonocardiales</taxon>
        <taxon>Pseudonocardiaceae</taxon>
        <taxon>Umezawaea</taxon>
    </lineage>
</organism>
<protein>
    <submittedName>
        <fullName evidence="5">GntR family transcriptional regulator</fullName>
    </submittedName>
</protein>
<reference evidence="5 6" key="1">
    <citation type="submission" date="2018-03" db="EMBL/GenBank/DDBJ databases">
        <title>Genomic Encyclopedia of Archaeal and Bacterial Type Strains, Phase II (KMG-II): from individual species to whole genera.</title>
        <authorList>
            <person name="Goeker M."/>
        </authorList>
    </citation>
    <scope>NUCLEOTIDE SEQUENCE [LARGE SCALE GENOMIC DNA]</scope>
    <source>
        <strain evidence="5 6">DSM 44720</strain>
    </source>
</reference>
<keyword evidence="1" id="KW-0805">Transcription regulation</keyword>
<gene>
    <name evidence="5" type="ORF">CLV43_10956</name>
</gene>
<evidence type="ECO:0000259" key="4">
    <source>
        <dbReference type="PROSITE" id="PS50949"/>
    </source>
</evidence>
<dbReference type="InterPro" id="IPR011711">
    <property type="entry name" value="GntR_C"/>
</dbReference>
<evidence type="ECO:0000313" key="5">
    <source>
        <dbReference type="EMBL" id="PRY37836.1"/>
    </source>
</evidence>
<dbReference type="AlphaFoldDB" id="A0A2T0SWN3"/>
<proteinExistence type="predicted"/>
<dbReference type="OrthoDB" id="3864082at2"/>
<dbReference type="PANTHER" id="PTHR43537">
    <property type="entry name" value="TRANSCRIPTIONAL REGULATOR, GNTR FAMILY"/>
    <property type="match status" value="1"/>
</dbReference>
<dbReference type="SUPFAM" id="SSF48008">
    <property type="entry name" value="GntR ligand-binding domain-like"/>
    <property type="match status" value="1"/>
</dbReference>
<dbReference type="GO" id="GO:0003677">
    <property type="term" value="F:DNA binding"/>
    <property type="evidence" value="ECO:0007669"/>
    <property type="project" value="UniProtKB-KW"/>
</dbReference>
<dbReference type="CDD" id="cd07377">
    <property type="entry name" value="WHTH_GntR"/>
    <property type="match status" value="1"/>
</dbReference>
<dbReference type="GO" id="GO:0003700">
    <property type="term" value="F:DNA-binding transcription factor activity"/>
    <property type="evidence" value="ECO:0007669"/>
    <property type="project" value="InterPro"/>
</dbReference>